<evidence type="ECO:0000259" key="7">
    <source>
        <dbReference type="Pfam" id="PF01509"/>
    </source>
</evidence>
<dbReference type="InterPro" id="IPR020103">
    <property type="entry name" value="PsdUridine_synth_cat_dom_sf"/>
</dbReference>
<evidence type="ECO:0000256" key="1">
    <source>
        <dbReference type="ARBA" id="ARBA00001166"/>
    </source>
</evidence>
<proteinExistence type="inferred from homology"/>
<comment type="similarity">
    <text evidence="2">Belongs to the pseudouridine synthase TruB family.</text>
</comment>
<dbReference type="EC" id="5.4.99.25" evidence="3"/>
<evidence type="ECO:0000256" key="4">
    <source>
        <dbReference type="ARBA" id="ARBA00022694"/>
    </source>
</evidence>
<dbReference type="GO" id="GO:0005634">
    <property type="term" value="C:nucleus"/>
    <property type="evidence" value="ECO:0007669"/>
    <property type="project" value="TreeGrafter"/>
</dbReference>
<protein>
    <recommendedName>
        <fullName evidence="3">tRNA pseudouridine(55) synthase</fullName>
        <ecNumber evidence="3">5.4.99.25</ecNumber>
    </recommendedName>
</protein>
<comment type="catalytic activity">
    <reaction evidence="1">
        <text>a uridine in mRNA = a pseudouridine in mRNA</text>
        <dbReference type="Rhea" id="RHEA:56644"/>
        <dbReference type="Rhea" id="RHEA-COMP:14658"/>
        <dbReference type="Rhea" id="RHEA-COMP:14659"/>
        <dbReference type="ChEBI" id="CHEBI:65314"/>
        <dbReference type="ChEBI" id="CHEBI:65315"/>
    </reaction>
</comment>
<dbReference type="Pfam" id="PF01509">
    <property type="entry name" value="TruB_N"/>
    <property type="match status" value="1"/>
</dbReference>
<feature type="domain" description="Pseudouridine synthase II N-terminal" evidence="7">
    <location>
        <begin position="69"/>
        <end position="195"/>
    </location>
</feature>
<evidence type="ECO:0000313" key="8">
    <source>
        <dbReference type="EMBL" id="KZV88414.1"/>
    </source>
</evidence>
<dbReference type="NCBIfam" id="TIGR00431">
    <property type="entry name" value="TruB"/>
    <property type="match status" value="1"/>
</dbReference>
<dbReference type="InterPro" id="IPR002501">
    <property type="entry name" value="PsdUridine_synth_N"/>
</dbReference>
<gene>
    <name evidence="8" type="ORF">EXIGLDRAFT_175207</name>
</gene>
<organism evidence="8 9">
    <name type="scientific">Exidia glandulosa HHB12029</name>
    <dbReference type="NCBI Taxonomy" id="1314781"/>
    <lineage>
        <taxon>Eukaryota</taxon>
        <taxon>Fungi</taxon>
        <taxon>Dikarya</taxon>
        <taxon>Basidiomycota</taxon>
        <taxon>Agaricomycotina</taxon>
        <taxon>Agaricomycetes</taxon>
        <taxon>Auriculariales</taxon>
        <taxon>Exidiaceae</taxon>
        <taxon>Exidia</taxon>
    </lineage>
</organism>
<name>A0A165F5D0_EXIGL</name>
<dbReference type="HAMAP" id="MF_01080">
    <property type="entry name" value="TruB_bact"/>
    <property type="match status" value="1"/>
</dbReference>
<dbReference type="PANTHER" id="PTHR13767:SF2">
    <property type="entry name" value="PSEUDOURIDYLATE SYNTHASE TRUB1"/>
    <property type="match status" value="1"/>
</dbReference>
<dbReference type="GO" id="GO:0006400">
    <property type="term" value="P:tRNA modification"/>
    <property type="evidence" value="ECO:0007669"/>
    <property type="project" value="TreeGrafter"/>
</dbReference>
<reference evidence="8 9" key="1">
    <citation type="journal article" date="2016" name="Mol. Biol. Evol.">
        <title>Comparative Genomics of Early-Diverging Mushroom-Forming Fungi Provides Insights into the Origins of Lignocellulose Decay Capabilities.</title>
        <authorList>
            <person name="Nagy L.G."/>
            <person name="Riley R."/>
            <person name="Tritt A."/>
            <person name="Adam C."/>
            <person name="Daum C."/>
            <person name="Floudas D."/>
            <person name="Sun H."/>
            <person name="Yadav J.S."/>
            <person name="Pangilinan J."/>
            <person name="Larsson K.H."/>
            <person name="Matsuura K."/>
            <person name="Barry K."/>
            <person name="Labutti K."/>
            <person name="Kuo R."/>
            <person name="Ohm R.A."/>
            <person name="Bhattacharya S.S."/>
            <person name="Shirouzu T."/>
            <person name="Yoshinaga Y."/>
            <person name="Martin F.M."/>
            <person name="Grigoriev I.V."/>
            <person name="Hibbett D.S."/>
        </authorList>
    </citation>
    <scope>NUCLEOTIDE SEQUENCE [LARGE SCALE GENOMIC DNA]</scope>
    <source>
        <strain evidence="8 9">HHB12029</strain>
    </source>
</reference>
<dbReference type="InParanoid" id="A0A165F5D0"/>
<keyword evidence="4" id="KW-0819">tRNA processing</keyword>
<evidence type="ECO:0000256" key="3">
    <source>
        <dbReference type="ARBA" id="ARBA00012787"/>
    </source>
</evidence>
<accession>A0A165F5D0</accession>
<evidence type="ECO:0000256" key="2">
    <source>
        <dbReference type="ARBA" id="ARBA00008999"/>
    </source>
</evidence>
<dbReference type="EMBL" id="KV426100">
    <property type="protein sequence ID" value="KZV88414.1"/>
    <property type="molecule type" value="Genomic_DNA"/>
</dbReference>
<evidence type="ECO:0000256" key="5">
    <source>
        <dbReference type="ARBA" id="ARBA00023235"/>
    </source>
</evidence>
<feature type="region of interest" description="Disordered" evidence="6">
    <location>
        <begin position="308"/>
        <end position="327"/>
    </location>
</feature>
<dbReference type="SUPFAM" id="SSF55120">
    <property type="entry name" value="Pseudouridine synthase"/>
    <property type="match status" value="1"/>
</dbReference>
<dbReference type="GO" id="GO:0160148">
    <property type="term" value="F:tRNA pseudouridine(55) synthase activity"/>
    <property type="evidence" value="ECO:0007669"/>
    <property type="project" value="UniProtKB-EC"/>
</dbReference>
<dbReference type="Proteomes" id="UP000077266">
    <property type="component" value="Unassembled WGS sequence"/>
</dbReference>
<keyword evidence="5" id="KW-0413">Isomerase</keyword>
<dbReference type="STRING" id="1314781.A0A165F5D0"/>
<dbReference type="AlphaFoldDB" id="A0A165F5D0"/>
<dbReference type="Gene3D" id="3.30.2350.10">
    <property type="entry name" value="Pseudouridine synthase"/>
    <property type="match status" value="1"/>
</dbReference>
<dbReference type="FunCoup" id="A0A165F5D0">
    <property type="interactions" value="472"/>
</dbReference>
<keyword evidence="9" id="KW-1185">Reference proteome</keyword>
<dbReference type="GO" id="GO:1990481">
    <property type="term" value="P:mRNA pseudouridine synthesis"/>
    <property type="evidence" value="ECO:0007669"/>
    <property type="project" value="TreeGrafter"/>
</dbReference>
<feature type="compositionally biased region" description="Low complexity" evidence="6">
    <location>
        <begin position="312"/>
        <end position="327"/>
    </location>
</feature>
<dbReference type="PANTHER" id="PTHR13767">
    <property type="entry name" value="TRNA-PSEUDOURIDINE SYNTHASE"/>
    <property type="match status" value="1"/>
</dbReference>
<evidence type="ECO:0000256" key="6">
    <source>
        <dbReference type="SAM" id="MobiDB-lite"/>
    </source>
</evidence>
<dbReference type="GO" id="GO:0003723">
    <property type="term" value="F:RNA binding"/>
    <property type="evidence" value="ECO:0007669"/>
    <property type="project" value="InterPro"/>
</dbReference>
<evidence type="ECO:0000313" key="9">
    <source>
        <dbReference type="Proteomes" id="UP000077266"/>
    </source>
</evidence>
<dbReference type="InterPro" id="IPR014780">
    <property type="entry name" value="tRNA_psdUridine_synth_TruB"/>
</dbReference>
<sequence>MPKVSLPSLPISAVFAVAKPSGPTCMSLVESLKPLLNSSKLFATDAERAAAQSKGKSKKYRGKRPQGVKIGTGGTLDPLADGVLVLGVNDATKKLGGFLECTKEYRATCLLGAETDTYDSEGSIVRTAPWKHVTRASLETALDRFRGEIIQVPPLFSALKMDGKPLYEYARKGLPLPRPIEGRRVTIHSLTLESWLPQDDPQHSWRFPEKRLTEDERAKVRQAFAGAKVVAPVVEGEEKKEEVIGEVEEPAAEEDVDEGPGPAFVLRMTVGGGTYVRSIAHDLARAVGSAAHVVTLTRTRQGAYHLVEPSDSQSPVSVSETPPESASYPAVAWDIIEDAQKAAEGEGELERDEEGWTQWERAVLDALGDVETRKKRT</sequence>
<dbReference type="OrthoDB" id="9995526at2759"/>